<evidence type="ECO:0000256" key="1">
    <source>
        <dbReference type="ARBA" id="ARBA00007164"/>
    </source>
</evidence>
<keyword evidence="2" id="KW-0732">Signal</keyword>
<evidence type="ECO:0000256" key="2">
    <source>
        <dbReference type="ARBA" id="ARBA00022729"/>
    </source>
</evidence>
<proteinExistence type="inferred from homology"/>
<dbReference type="EC" id="3.4.-.-" evidence="9"/>
<keyword evidence="10" id="KW-1185">Reference proteome</keyword>
<keyword evidence="3 9" id="KW-0378">Hydrolase</keyword>
<comment type="caution">
    <text evidence="9">The sequence shown here is derived from an EMBL/GenBank/DDBJ whole genome shotgun (WGS) entry which is preliminary data.</text>
</comment>
<dbReference type="PANTHER" id="PTHR21581:SF33">
    <property type="entry name" value="D-ALANYL-D-ALANINE CARBOXYPEPTIDASE DACB"/>
    <property type="match status" value="1"/>
</dbReference>
<keyword evidence="6" id="KW-0961">Cell wall biogenesis/degradation</keyword>
<evidence type="ECO:0000256" key="7">
    <source>
        <dbReference type="RuleBase" id="RU004016"/>
    </source>
</evidence>
<dbReference type="PANTHER" id="PTHR21581">
    <property type="entry name" value="D-ALANYL-D-ALANINE CARBOXYPEPTIDASE"/>
    <property type="match status" value="1"/>
</dbReference>
<dbReference type="PRINTS" id="PR00725">
    <property type="entry name" value="DADACBPTASE1"/>
</dbReference>
<feature type="domain" description="Peptidase S11 D-alanyl-D-alanine carboxypeptidase A N-terminal" evidence="8">
    <location>
        <begin position="63"/>
        <end position="302"/>
    </location>
</feature>
<organism evidence="9 10">
    <name type="scientific">Paenibacillus solisilvae</name>
    <dbReference type="NCBI Taxonomy" id="2486751"/>
    <lineage>
        <taxon>Bacteria</taxon>
        <taxon>Bacillati</taxon>
        <taxon>Bacillota</taxon>
        <taxon>Bacilli</taxon>
        <taxon>Bacillales</taxon>
        <taxon>Paenibacillaceae</taxon>
        <taxon>Paenibacillus</taxon>
    </lineage>
</organism>
<keyword evidence="5" id="KW-0573">Peptidoglycan synthesis</keyword>
<dbReference type="Gene3D" id="3.40.710.10">
    <property type="entry name" value="DD-peptidase/beta-lactamase superfamily"/>
    <property type="match status" value="1"/>
</dbReference>
<dbReference type="EMBL" id="JBHSOW010000028">
    <property type="protein sequence ID" value="MFC5648928.1"/>
    <property type="molecule type" value="Genomic_DNA"/>
</dbReference>
<evidence type="ECO:0000313" key="10">
    <source>
        <dbReference type="Proteomes" id="UP001596047"/>
    </source>
</evidence>
<evidence type="ECO:0000256" key="6">
    <source>
        <dbReference type="ARBA" id="ARBA00023316"/>
    </source>
</evidence>
<evidence type="ECO:0000256" key="4">
    <source>
        <dbReference type="ARBA" id="ARBA00022960"/>
    </source>
</evidence>
<keyword evidence="9" id="KW-0121">Carboxypeptidase</keyword>
<dbReference type="Pfam" id="PF00768">
    <property type="entry name" value="Peptidase_S11"/>
    <property type="match status" value="1"/>
</dbReference>
<dbReference type="InterPro" id="IPR001967">
    <property type="entry name" value="Peptidase_S11_N"/>
</dbReference>
<dbReference type="InterPro" id="IPR012338">
    <property type="entry name" value="Beta-lactam/transpept-like"/>
</dbReference>
<sequence>MEDQRGASLLLSIAGLRKSFISIMVLLVSYAAISNWSTLQEITSDGVQALAAITTEHNEGIAVQDVQGEAALVMDEKTGRILFSKNIHEKLYPASTTKMLTALIALEKGNPNDRVTVGDEVRMRTSDESSAGLYEGEQLTLKDLLAALLLPSGNDAARTIARYVMSQETGKTLPAEQAIDEFAKLMNKRAGALGAKESHFVNPHGLHDPNHYSTAYDLALIAKEARKNKLFRTLVSETEYQIHAGSGAQTLVNRNKLLQQDSGFYYKRASGIKTGFTSEAGYCVVASASSNAKQLIAVVLQSTSTGVWSDAESLLQLGFNKH</sequence>
<dbReference type="SUPFAM" id="SSF56601">
    <property type="entry name" value="beta-lactamase/transpeptidase-like"/>
    <property type="match status" value="1"/>
</dbReference>
<dbReference type="Proteomes" id="UP001596047">
    <property type="component" value="Unassembled WGS sequence"/>
</dbReference>
<gene>
    <name evidence="9" type="ORF">ACFPYJ_07260</name>
</gene>
<name>A0ABW0VSR1_9BACL</name>
<evidence type="ECO:0000256" key="3">
    <source>
        <dbReference type="ARBA" id="ARBA00022801"/>
    </source>
</evidence>
<evidence type="ECO:0000259" key="8">
    <source>
        <dbReference type="Pfam" id="PF00768"/>
    </source>
</evidence>
<reference evidence="10" key="1">
    <citation type="journal article" date="2019" name="Int. J. Syst. Evol. Microbiol.">
        <title>The Global Catalogue of Microorganisms (GCM) 10K type strain sequencing project: providing services to taxonomists for standard genome sequencing and annotation.</title>
        <authorList>
            <consortium name="The Broad Institute Genomics Platform"/>
            <consortium name="The Broad Institute Genome Sequencing Center for Infectious Disease"/>
            <person name="Wu L."/>
            <person name="Ma J."/>
        </authorList>
    </citation>
    <scope>NUCLEOTIDE SEQUENCE [LARGE SCALE GENOMIC DNA]</scope>
    <source>
        <strain evidence="10">CGMCC 1.3240</strain>
    </source>
</reference>
<protein>
    <submittedName>
        <fullName evidence="9">D-alanyl-D-alanine carboxypeptidase family protein</fullName>
        <ecNumber evidence="9">3.4.-.-</ecNumber>
    </submittedName>
</protein>
<evidence type="ECO:0000256" key="5">
    <source>
        <dbReference type="ARBA" id="ARBA00022984"/>
    </source>
</evidence>
<dbReference type="GO" id="GO:0004180">
    <property type="term" value="F:carboxypeptidase activity"/>
    <property type="evidence" value="ECO:0007669"/>
    <property type="project" value="UniProtKB-KW"/>
</dbReference>
<keyword evidence="4" id="KW-0133">Cell shape</keyword>
<accession>A0ABW0VSR1</accession>
<comment type="similarity">
    <text evidence="1 7">Belongs to the peptidase S11 family.</text>
</comment>
<dbReference type="RefSeq" id="WP_379187419.1">
    <property type="nucleotide sequence ID" value="NZ_JBHSOW010000028.1"/>
</dbReference>
<evidence type="ECO:0000313" key="9">
    <source>
        <dbReference type="EMBL" id="MFC5648928.1"/>
    </source>
</evidence>
<dbReference type="InterPro" id="IPR018044">
    <property type="entry name" value="Peptidase_S11"/>
</dbReference>
<keyword evidence="9" id="KW-0645">Protease</keyword>